<evidence type="ECO:0000256" key="2">
    <source>
        <dbReference type="ARBA" id="ARBA00006574"/>
    </source>
</evidence>
<evidence type="ECO:0000256" key="3">
    <source>
        <dbReference type="ARBA" id="ARBA00022692"/>
    </source>
</evidence>
<dbReference type="PANTHER" id="PTHR31942:SF49">
    <property type="entry name" value="MLO-LIKE PROTEIN 8"/>
    <property type="match status" value="1"/>
</dbReference>
<dbReference type="STRING" id="29655.A0A0K9PDT8"/>
<dbReference type="EMBL" id="LFYR01000931">
    <property type="protein sequence ID" value="KMZ67114.1"/>
    <property type="molecule type" value="Genomic_DNA"/>
</dbReference>
<keyword evidence="5 8" id="KW-1133">Transmembrane helix</keyword>
<feature type="transmembrane region" description="Helical" evidence="8">
    <location>
        <begin position="66"/>
        <end position="83"/>
    </location>
</feature>
<evidence type="ECO:0000256" key="4">
    <source>
        <dbReference type="ARBA" id="ARBA00022821"/>
    </source>
</evidence>
<evidence type="ECO:0000256" key="6">
    <source>
        <dbReference type="ARBA" id="ARBA00023136"/>
    </source>
</evidence>
<evidence type="ECO:0000313" key="10">
    <source>
        <dbReference type="Proteomes" id="UP000036987"/>
    </source>
</evidence>
<name>A0A0K9PDT8_ZOSMR</name>
<protein>
    <recommendedName>
        <fullName evidence="11">MLO-like protein</fullName>
    </recommendedName>
</protein>
<feature type="transmembrane region" description="Helical" evidence="8">
    <location>
        <begin position="148"/>
        <end position="169"/>
    </location>
</feature>
<dbReference type="InterPro" id="IPR004326">
    <property type="entry name" value="Mlo"/>
</dbReference>
<dbReference type="GO" id="GO:0016020">
    <property type="term" value="C:membrane"/>
    <property type="evidence" value="ECO:0007669"/>
    <property type="project" value="UniProtKB-SubCell"/>
</dbReference>
<evidence type="ECO:0000256" key="8">
    <source>
        <dbReference type="SAM" id="Phobius"/>
    </source>
</evidence>
<reference evidence="10" key="1">
    <citation type="journal article" date="2016" name="Nature">
        <title>The genome of the seagrass Zostera marina reveals angiosperm adaptation to the sea.</title>
        <authorList>
            <person name="Olsen J.L."/>
            <person name="Rouze P."/>
            <person name="Verhelst B."/>
            <person name="Lin Y.-C."/>
            <person name="Bayer T."/>
            <person name="Collen J."/>
            <person name="Dattolo E."/>
            <person name="De Paoli E."/>
            <person name="Dittami S."/>
            <person name="Maumus F."/>
            <person name="Michel G."/>
            <person name="Kersting A."/>
            <person name="Lauritano C."/>
            <person name="Lohaus R."/>
            <person name="Toepel M."/>
            <person name="Tonon T."/>
            <person name="Vanneste K."/>
            <person name="Amirebrahimi M."/>
            <person name="Brakel J."/>
            <person name="Bostroem C."/>
            <person name="Chovatia M."/>
            <person name="Grimwood J."/>
            <person name="Jenkins J.W."/>
            <person name="Jueterbock A."/>
            <person name="Mraz A."/>
            <person name="Stam W.T."/>
            <person name="Tice H."/>
            <person name="Bornberg-Bauer E."/>
            <person name="Green P.J."/>
            <person name="Pearson G.A."/>
            <person name="Procaccini G."/>
            <person name="Duarte C.M."/>
            <person name="Schmutz J."/>
            <person name="Reusch T.B.H."/>
            <person name="Van de Peer Y."/>
        </authorList>
    </citation>
    <scope>NUCLEOTIDE SEQUENCE [LARGE SCALE GENOMIC DNA]</scope>
    <source>
        <strain evidence="10">cv. Finnish</strain>
    </source>
</reference>
<keyword evidence="3 8" id="KW-0812">Transmembrane</keyword>
<evidence type="ECO:0008006" key="11">
    <source>
        <dbReference type="Google" id="ProtNLM"/>
    </source>
</evidence>
<dbReference type="Pfam" id="PF03094">
    <property type="entry name" value="Mlo"/>
    <property type="match status" value="1"/>
</dbReference>
<proteinExistence type="inferred from homology"/>
<organism evidence="9 10">
    <name type="scientific">Zostera marina</name>
    <name type="common">Eelgrass</name>
    <dbReference type="NCBI Taxonomy" id="29655"/>
    <lineage>
        <taxon>Eukaryota</taxon>
        <taxon>Viridiplantae</taxon>
        <taxon>Streptophyta</taxon>
        <taxon>Embryophyta</taxon>
        <taxon>Tracheophyta</taxon>
        <taxon>Spermatophyta</taxon>
        <taxon>Magnoliopsida</taxon>
        <taxon>Liliopsida</taxon>
        <taxon>Zosteraceae</taxon>
        <taxon>Zostera</taxon>
    </lineage>
</organism>
<evidence type="ECO:0000256" key="5">
    <source>
        <dbReference type="ARBA" id="ARBA00022989"/>
    </source>
</evidence>
<dbReference type="OMA" id="LKWIVAF"/>
<evidence type="ECO:0000313" key="9">
    <source>
        <dbReference type="EMBL" id="KMZ67114.1"/>
    </source>
</evidence>
<dbReference type="OrthoDB" id="1388414at2759"/>
<gene>
    <name evidence="9" type="ORF">ZOSMA_279G00180</name>
</gene>
<dbReference type="GO" id="GO:0006952">
    <property type="term" value="P:defense response"/>
    <property type="evidence" value="ECO:0007669"/>
    <property type="project" value="UniProtKB-KW"/>
</dbReference>
<comment type="similarity">
    <text evidence="2">Belongs to the MLO family.</text>
</comment>
<feature type="transmembrane region" description="Helical" evidence="8">
    <location>
        <begin position="20"/>
        <end position="40"/>
    </location>
</feature>
<keyword evidence="7" id="KW-0568">Pathogenesis-related protein</keyword>
<comment type="subcellular location">
    <subcellularLocation>
        <location evidence="1">Membrane</location>
        <topology evidence="1">Multi-pass membrane protein</topology>
    </subcellularLocation>
</comment>
<comment type="caution">
    <text evidence="9">The sequence shown here is derived from an EMBL/GenBank/DDBJ whole genome shotgun (WGS) entry which is preliminary data.</text>
</comment>
<keyword evidence="4" id="KW-0611">Plant defense</keyword>
<dbReference type="AlphaFoldDB" id="A0A0K9PDT8"/>
<evidence type="ECO:0000256" key="7">
    <source>
        <dbReference type="ARBA" id="ARBA00023265"/>
    </source>
</evidence>
<keyword evidence="10" id="KW-1185">Reference proteome</keyword>
<evidence type="ECO:0000256" key="1">
    <source>
        <dbReference type="ARBA" id="ARBA00004141"/>
    </source>
</evidence>
<sequence length="231" mass="26333">MGTDGEGGSNVRRLDQTSTWSVASVCVVIIVISIILEKALHNLGQWFVRKRKTALFDALEKVKDELMILGFISLLMTFCRNYIAKICIPEKVADTMLPCALKPDTDTVLVQHLSAETTSIRRVLSYDVVSTCQLGKVPLVSINGLHQLHIFIFFLAMFHVFYSAVTMVLGRAKIRRWKEWENETTTICHEYSNASSRFRFAHETSFVRKHTSSWNKTPILLYTASTRVRVM</sequence>
<keyword evidence="6 8" id="KW-0472">Membrane</keyword>
<dbReference type="Proteomes" id="UP000036987">
    <property type="component" value="Unassembled WGS sequence"/>
</dbReference>
<accession>A0A0K9PDT8</accession>
<dbReference type="PANTHER" id="PTHR31942">
    <property type="entry name" value="MLO-LIKE PROTEIN 1"/>
    <property type="match status" value="1"/>
</dbReference>